<dbReference type="GO" id="GO:0005737">
    <property type="term" value="C:cytoplasm"/>
    <property type="evidence" value="ECO:0007669"/>
    <property type="project" value="TreeGrafter"/>
</dbReference>
<dbReference type="GO" id="GO:0008270">
    <property type="term" value="F:zinc ion binding"/>
    <property type="evidence" value="ECO:0007669"/>
    <property type="project" value="InterPro"/>
</dbReference>
<evidence type="ECO:0000256" key="6">
    <source>
        <dbReference type="ARBA" id="ARBA00023002"/>
    </source>
</evidence>
<keyword evidence="5 7" id="KW-0862">Zinc</keyword>
<keyword evidence="10" id="KW-1185">Reference proteome</keyword>
<dbReference type="SUPFAM" id="SSF50129">
    <property type="entry name" value="GroES-like"/>
    <property type="match status" value="1"/>
</dbReference>
<proteinExistence type="inferred from homology"/>
<organism evidence="9 10">
    <name type="scientific">Aliidongia dinghuensis</name>
    <dbReference type="NCBI Taxonomy" id="1867774"/>
    <lineage>
        <taxon>Bacteria</taxon>
        <taxon>Pseudomonadati</taxon>
        <taxon>Pseudomonadota</taxon>
        <taxon>Alphaproteobacteria</taxon>
        <taxon>Rhodospirillales</taxon>
        <taxon>Dongiaceae</taxon>
        <taxon>Aliidongia</taxon>
    </lineage>
</organism>
<dbReference type="PANTHER" id="PTHR42940:SF8">
    <property type="entry name" value="VACUOLAR PROTEIN SORTING-ASSOCIATED PROTEIN 11"/>
    <property type="match status" value="1"/>
</dbReference>
<comment type="cofactor">
    <cofactor evidence="1 7">
        <name>Zn(2+)</name>
        <dbReference type="ChEBI" id="CHEBI:29105"/>
    </cofactor>
</comment>
<dbReference type="Proteomes" id="UP000646365">
    <property type="component" value="Unassembled WGS sequence"/>
</dbReference>
<dbReference type="SMART" id="SM00829">
    <property type="entry name" value="PKS_ER"/>
    <property type="match status" value="1"/>
</dbReference>
<keyword evidence="6" id="KW-0560">Oxidoreductase</keyword>
<evidence type="ECO:0000256" key="5">
    <source>
        <dbReference type="ARBA" id="ARBA00022833"/>
    </source>
</evidence>
<evidence type="ECO:0000256" key="4">
    <source>
        <dbReference type="ARBA" id="ARBA00022723"/>
    </source>
</evidence>
<dbReference type="GO" id="GO:0004022">
    <property type="term" value="F:alcohol dehydrogenase (NAD+) activity"/>
    <property type="evidence" value="ECO:0007669"/>
    <property type="project" value="UniProtKB-EC"/>
</dbReference>
<evidence type="ECO:0000313" key="10">
    <source>
        <dbReference type="Proteomes" id="UP000646365"/>
    </source>
</evidence>
<dbReference type="PROSITE" id="PS00059">
    <property type="entry name" value="ADH_ZINC"/>
    <property type="match status" value="1"/>
</dbReference>
<dbReference type="InterPro" id="IPR036291">
    <property type="entry name" value="NAD(P)-bd_dom_sf"/>
</dbReference>
<dbReference type="PANTHER" id="PTHR42940">
    <property type="entry name" value="ALCOHOL DEHYDROGENASE 1-RELATED"/>
    <property type="match status" value="1"/>
</dbReference>
<accession>A0A8J2Z1Z2</accession>
<evidence type="ECO:0000313" key="9">
    <source>
        <dbReference type="EMBL" id="GGF50761.1"/>
    </source>
</evidence>
<dbReference type="EC" id="1.1.1.1" evidence="3"/>
<dbReference type="InterPro" id="IPR020843">
    <property type="entry name" value="ER"/>
</dbReference>
<dbReference type="InterPro" id="IPR013149">
    <property type="entry name" value="ADH-like_C"/>
</dbReference>
<protein>
    <recommendedName>
        <fullName evidence="3">alcohol dehydrogenase</fullName>
        <ecNumber evidence="3">1.1.1.1</ecNumber>
    </recommendedName>
</protein>
<gene>
    <name evidence="9" type="ORF">GCM10011611_66510</name>
</gene>
<evidence type="ECO:0000256" key="3">
    <source>
        <dbReference type="ARBA" id="ARBA00013190"/>
    </source>
</evidence>
<dbReference type="Pfam" id="PF08240">
    <property type="entry name" value="ADH_N"/>
    <property type="match status" value="1"/>
</dbReference>
<dbReference type="RefSeq" id="WP_189052522.1">
    <property type="nucleotide sequence ID" value="NZ_BMJQ01000035.1"/>
</dbReference>
<sequence length="353" mass="37280">MRAVILNEFGGPDVLRCTEVPRPQPGPGEVLVRIACCGVCHLDLILRSGMRSRVQPPRILGHELAGEVIETGADVQGLVPGDRVASFNFQACGHCQDCLKGRPSLCRQTHGDIGQTRDGGYAEYAVLLASNLVKVPAGMPLDHACFAACVYGPPYKAIRQIGKIEPGQTVVITGASGGLGLAAIQIVKALGGRSIAITSTADKVAPLKAAHADEVVVSRDGTFGEEVRRLTGGRGVDLVVELIGSPTFHGALRSLAPGGRCVVIGELHGKPIELNLGLLIIKEWEIRGVQSASGADLREILDFMHEHGLDPVVWKRMALEDAAEAHRELANREAVGRILLVPSLTPSLAALAS</sequence>
<dbReference type="Pfam" id="PF00107">
    <property type="entry name" value="ADH_zinc_N"/>
    <property type="match status" value="1"/>
</dbReference>
<evidence type="ECO:0000259" key="8">
    <source>
        <dbReference type="SMART" id="SM00829"/>
    </source>
</evidence>
<keyword evidence="4 7" id="KW-0479">Metal-binding</keyword>
<feature type="domain" description="Enoyl reductase (ER)" evidence="8">
    <location>
        <begin position="10"/>
        <end position="340"/>
    </location>
</feature>
<comment type="similarity">
    <text evidence="2 7">Belongs to the zinc-containing alcohol dehydrogenase family.</text>
</comment>
<reference evidence="9" key="1">
    <citation type="journal article" date="2014" name="Int. J. Syst. Evol. Microbiol.">
        <title>Complete genome sequence of Corynebacterium casei LMG S-19264T (=DSM 44701T), isolated from a smear-ripened cheese.</title>
        <authorList>
            <consortium name="US DOE Joint Genome Institute (JGI-PGF)"/>
            <person name="Walter F."/>
            <person name="Albersmeier A."/>
            <person name="Kalinowski J."/>
            <person name="Ruckert C."/>
        </authorList>
    </citation>
    <scope>NUCLEOTIDE SEQUENCE</scope>
    <source>
        <strain evidence="9">CGMCC 1.15725</strain>
    </source>
</reference>
<dbReference type="SUPFAM" id="SSF51735">
    <property type="entry name" value="NAD(P)-binding Rossmann-fold domains"/>
    <property type="match status" value="1"/>
</dbReference>
<dbReference type="InterPro" id="IPR011032">
    <property type="entry name" value="GroES-like_sf"/>
</dbReference>
<dbReference type="Gene3D" id="3.90.180.10">
    <property type="entry name" value="Medium-chain alcohol dehydrogenases, catalytic domain"/>
    <property type="match status" value="1"/>
</dbReference>
<dbReference type="InterPro" id="IPR002328">
    <property type="entry name" value="ADH_Zn_CS"/>
</dbReference>
<name>A0A8J2Z1Z2_9PROT</name>
<dbReference type="AlphaFoldDB" id="A0A8J2Z1Z2"/>
<reference evidence="9" key="2">
    <citation type="submission" date="2020-09" db="EMBL/GenBank/DDBJ databases">
        <authorList>
            <person name="Sun Q."/>
            <person name="Zhou Y."/>
        </authorList>
    </citation>
    <scope>NUCLEOTIDE SEQUENCE</scope>
    <source>
        <strain evidence="9">CGMCC 1.15725</strain>
    </source>
</reference>
<dbReference type="InterPro" id="IPR013154">
    <property type="entry name" value="ADH-like_N"/>
</dbReference>
<evidence type="ECO:0000256" key="7">
    <source>
        <dbReference type="RuleBase" id="RU361277"/>
    </source>
</evidence>
<dbReference type="EMBL" id="BMJQ01000035">
    <property type="protein sequence ID" value="GGF50761.1"/>
    <property type="molecule type" value="Genomic_DNA"/>
</dbReference>
<comment type="caution">
    <text evidence="9">The sequence shown here is derived from an EMBL/GenBank/DDBJ whole genome shotgun (WGS) entry which is preliminary data.</text>
</comment>
<evidence type="ECO:0000256" key="1">
    <source>
        <dbReference type="ARBA" id="ARBA00001947"/>
    </source>
</evidence>
<evidence type="ECO:0000256" key="2">
    <source>
        <dbReference type="ARBA" id="ARBA00008072"/>
    </source>
</evidence>